<dbReference type="Proteomes" id="UP000238348">
    <property type="component" value="Chromosome"/>
</dbReference>
<reference evidence="1 2" key="1">
    <citation type="submission" date="2015-09" db="EMBL/GenBank/DDBJ databases">
        <title>Sorangium comparison.</title>
        <authorList>
            <person name="Zaburannyi N."/>
            <person name="Bunk B."/>
            <person name="Overmann J."/>
            <person name="Mueller R."/>
        </authorList>
    </citation>
    <scope>NUCLEOTIDE SEQUENCE [LARGE SCALE GENOMIC DNA]</scope>
    <source>
        <strain evidence="1 2">So ce26</strain>
    </source>
</reference>
<organism evidence="1 2">
    <name type="scientific">Sorangium cellulosum</name>
    <name type="common">Polyangium cellulosum</name>
    <dbReference type="NCBI Taxonomy" id="56"/>
    <lineage>
        <taxon>Bacteria</taxon>
        <taxon>Pseudomonadati</taxon>
        <taxon>Myxococcota</taxon>
        <taxon>Polyangia</taxon>
        <taxon>Polyangiales</taxon>
        <taxon>Polyangiaceae</taxon>
        <taxon>Sorangium</taxon>
    </lineage>
</organism>
<name>A0A2L0EVZ4_SORCE</name>
<sequence>MTFKGPHDTTNLGTVPKVAQVFWSRKRCYHGEEVQLSVRTENVPDNAAVELRISTRDGGIAIDTITGVAIKASKLDHKVAIDLKDKGLPAGTGELVFQAAVGKLVSGPSPVLLVDLAPPAFVV</sequence>
<dbReference type="AlphaFoldDB" id="A0A2L0EVZ4"/>
<evidence type="ECO:0000313" key="2">
    <source>
        <dbReference type="Proteomes" id="UP000238348"/>
    </source>
</evidence>
<evidence type="ECO:0000313" key="1">
    <source>
        <dbReference type="EMBL" id="AUX43477.1"/>
    </source>
</evidence>
<gene>
    <name evidence="1" type="ORF">SOCE26_049260</name>
</gene>
<proteinExistence type="predicted"/>
<protein>
    <submittedName>
        <fullName evidence="1">Uncharacterized protein</fullName>
    </submittedName>
</protein>
<accession>A0A2L0EVZ4</accession>
<dbReference type="RefSeq" id="WP_104982148.1">
    <property type="nucleotide sequence ID" value="NZ_CP012673.1"/>
</dbReference>
<dbReference type="EMBL" id="CP012673">
    <property type="protein sequence ID" value="AUX43477.1"/>
    <property type="molecule type" value="Genomic_DNA"/>
</dbReference>